<proteinExistence type="predicted"/>
<dbReference type="GeneID" id="6370003"/>
<evidence type="ECO:0000313" key="1">
    <source>
        <dbReference type="EMBL" id="BAG41587.1"/>
    </source>
</evidence>
<protein>
    <submittedName>
        <fullName evidence="1">Tail tube protein</fullName>
    </submittedName>
</protein>
<dbReference type="KEGG" id="vg:6370003"/>
<dbReference type="EMBL" id="AB366653">
    <property type="protein sequence ID" value="BAG41587.1"/>
    <property type="molecule type" value="Genomic_DNA"/>
</dbReference>
<evidence type="ECO:0000313" key="2">
    <source>
        <dbReference type="Proteomes" id="UP000001034"/>
    </source>
</evidence>
<name>B2ZY00_9CAUD</name>
<keyword evidence="2" id="KW-1185">Reference proteome</keyword>
<dbReference type="RefSeq" id="YP_001950017.1">
    <property type="nucleotide sequence ID" value="NC_010811.2"/>
</dbReference>
<sequence>MARTSVYDVTAVGDPALSWNYDLFLPAIPGTAETRQLTWRCMSTALPGSEVDRVDVQLHGVQLVYMGRRNWSHSFNSTFLEAIDWATRDAFVAWMEAGRSWVRNAGTESTTYKVNGQLVVYDDIPNVVKTVQVVGMWPQAIADVPLDGSQGGGHVSLEITWAYDYTIDL</sequence>
<organism evidence="1 2">
    <name type="scientific">Ralstonia phage phiRSL1</name>
    <dbReference type="NCBI Taxonomy" id="1980924"/>
    <lineage>
        <taxon>Viruses</taxon>
        <taxon>Duplodnaviria</taxon>
        <taxon>Heunggongvirae</taxon>
        <taxon>Uroviricota</taxon>
        <taxon>Caudoviricetes</taxon>
        <taxon>Mieseafarmvirus</taxon>
        <taxon>Mieseafarmvirus RSL1</taxon>
    </lineage>
</organism>
<dbReference type="Proteomes" id="UP000001034">
    <property type="component" value="Segment"/>
</dbReference>
<accession>B2ZY00</accession>
<reference evidence="1 2" key="1">
    <citation type="journal article" date="2010" name="Virology">
        <title>A jumbo phage infecting the phytopathogen Ralstonia solanacearum defines a new lineage of the Myoviridae family.</title>
        <authorList>
            <person name="Yamada T."/>
            <person name="Satoh S."/>
            <person name="Ishikawa H."/>
            <person name="Fujiwara A."/>
            <person name="Kawasaki T."/>
            <person name="Fujie M."/>
            <person name="Ogata H."/>
        </authorList>
    </citation>
    <scope>NUCLEOTIDE SEQUENCE [LARGE SCALE GENOMIC DNA]</scope>
</reference>